<accession>A0A5B7ER07</accession>
<evidence type="ECO:0000256" key="1">
    <source>
        <dbReference type="SAM" id="MobiDB-lite"/>
    </source>
</evidence>
<proteinExistence type="predicted"/>
<dbReference type="Proteomes" id="UP000324222">
    <property type="component" value="Unassembled WGS sequence"/>
</dbReference>
<comment type="caution">
    <text evidence="2">The sequence shown here is derived from an EMBL/GenBank/DDBJ whole genome shotgun (WGS) entry which is preliminary data.</text>
</comment>
<evidence type="ECO:0000313" key="3">
    <source>
        <dbReference type="Proteomes" id="UP000324222"/>
    </source>
</evidence>
<keyword evidence="3" id="KW-1185">Reference proteome</keyword>
<sequence length="233" mass="24294">MKMMRPVIGVSSGRPVCVRRGASKNVASCEAERLGSAPNSGASPRSKGIGRGVPRGGVPDTSVVESALCFYSEFRWCVEGRAGREVSAECGTLRGGAAQPRCSSPCVTKVAAASSGGSLGGGGVLSTVKPLTRREDMGGRSALGRTARPTWEGLTSICQAASHVMMTLRVRSLAAALNYLTRSNLSPPLTFPAQRGGAANTERNPILMRVTAIPVCVRVYIPSRCPAPCMASW</sequence>
<organism evidence="2 3">
    <name type="scientific">Portunus trituberculatus</name>
    <name type="common">Swimming crab</name>
    <name type="synonym">Neptunus trituberculatus</name>
    <dbReference type="NCBI Taxonomy" id="210409"/>
    <lineage>
        <taxon>Eukaryota</taxon>
        <taxon>Metazoa</taxon>
        <taxon>Ecdysozoa</taxon>
        <taxon>Arthropoda</taxon>
        <taxon>Crustacea</taxon>
        <taxon>Multicrustacea</taxon>
        <taxon>Malacostraca</taxon>
        <taxon>Eumalacostraca</taxon>
        <taxon>Eucarida</taxon>
        <taxon>Decapoda</taxon>
        <taxon>Pleocyemata</taxon>
        <taxon>Brachyura</taxon>
        <taxon>Eubrachyura</taxon>
        <taxon>Portunoidea</taxon>
        <taxon>Portunidae</taxon>
        <taxon>Portuninae</taxon>
        <taxon>Portunus</taxon>
    </lineage>
</organism>
<reference evidence="2 3" key="1">
    <citation type="submission" date="2019-05" db="EMBL/GenBank/DDBJ databases">
        <title>Another draft genome of Portunus trituberculatus and its Hox gene families provides insights of decapod evolution.</title>
        <authorList>
            <person name="Jeong J.-H."/>
            <person name="Song I."/>
            <person name="Kim S."/>
            <person name="Choi T."/>
            <person name="Kim D."/>
            <person name="Ryu S."/>
            <person name="Kim W."/>
        </authorList>
    </citation>
    <scope>NUCLEOTIDE SEQUENCE [LARGE SCALE GENOMIC DNA]</scope>
    <source>
        <tissue evidence="2">Muscle</tissue>
    </source>
</reference>
<protein>
    <submittedName>
        <fullName evidence="2">Uncharacterized protein</fullName>
    </submittedName>
</protein>
<feature type="region of interest" description="Disordered" evidence="1">
    <location>
        <begin position="33"/>
        <end position="57"/>
    </location>
</feature>
<dbReference type="EMBL" id="VSRR010003262">
    <property type="protein sequence ID" value="MPC35383.1"/>
    <property type="molecule type" value="Genomic_DNA"/>
</dbReference>
<evidence type="ECO:0000313" key="2">
    <source>
        <dbReference type="EMBL" id="MPC35383.1"/>
    </source>
</evidence>
<gene>
    <name evidence="2" type="ORF">E2C01_028806</name>
</gene>
<name>A0A5B7ER07_PORTR</name>
<dbReference type="AlphaFoldDB" id="A0A5B7ER07"/>